<dbReference type="EMBL" id="JAODUO010000639">
    <property type="protein sequence ID" value="KAK2176808.1"/>
    <property type="molecule type" value="Genomic_DNA"/>
</dbReference>
<gene>
    <name evidence="1" type="ORF">NP493_639g02009</name>
</gene>
<dbReference type="Proteomes" id="UP001209878">
    <property type="component" value="Unassembled WGS sequence"/>
</dbReference>
<organism evidence="1 2">
    <name type="scientific">Ridgeia piscesae</name>
    <name type="common">Tubeworm</name>
    <dbReference type="NCBI Taxonomy" id="27915"/>
    <lineage>
        <taxon>Eukaryota</taxon>
        <taxon>Metazoa</taxon>
        <taxon>Spiralia</taxon>
        <taxon>Lophotrochozoa</taxon>
        <taxon>Annelida</taxon>
        <taxon>Polychaeta</taxon>
        <taxon>Sedentaria</taxon>
        <taxon>Canalipalpata</taxon>
        <taxon>Sabellida</taxon>
        <taxon>Siboglinidae</taxon>
        <taxon>Ridgeia</taxon>
    </lineage>
</organism>
<keyword evidence="2" id="KW-1185">Reference proteome</keyword>
<sequence>MVSYVTPLSHNPATPLDVSEHRDTAKWGRRSFRYHTGADPTRRQRFAHKWRTAYNCLPVPLPTEDVYSVDPVIAGVMWRGRRLFHCEMNLSVNTVSCYHDLVQS</sequence>
<proteinExistence type="predicted"/>
<dbReference type="AlphaFoldDB" id="A0AAD9KSG6"/>
<comment type="caution">
    <text evidence="1">The sequence shown here is derived from an EMBL/GenBank/DDBJ whole genome shotgun (WGS) entry which is preliminary data.</text>
</comment>
<evidence type="ECO:0000313" key="1">
    <source>
        <dbReference type="EMBL" id="KAK2176808.1"/>
    </source>
</evidence>
<protein>
    <submittedName>
        <fullName evidence="1">Uncharacterized protein</fullName>
    </submittedName>
</protein>
<name>A0AAD9KSG6_RIDPI</name>
<evidence type="ECO:0000313" key="2">
    <source>
        <dbReference type="Proteomes" id="UP001209878"/>
    </source>
</evidence>
<accession>A0AAD9KSG6</accession>
<reference evidence="1" key="1">
    <citation type="journal article" date="2023" name="Mol. Biol. Evol.">
        <title>Third-Generation Sequencing Reveals the Adaptive Role of the Epigenome in Three Deep-Sea Polychaetes.</title>
        <authorList>
            <person name="Perez M."/>
            <person name="Aroh O."/>
            <person name="Sun Y."/>
            <person name="Lan Y."/>
            <person name="Juniper S.K."/>
            <person name="Young C.R."/>
            <person name="Angers B."/>
            <person name="Qian P.Y."/>
        </authorList>
    </citation>
    <scope>NUCLEOTIDE SEQUENCE</scope>
    <source>
        <strain evidence="1">R07B-5</strain>
    </source>
</reference>